<feature type="compositionally biased region" description="Basic and acidic residues" evidence="5">
    <location>
        <begin position="216"/>
        <end position="256"/>
    </location>
</feature>
<feature type="compositionally biased region" description="Low complexity" evidence="5">
    <location>
        <begin position="262"/>
        <end position="276"/>
    </location>
</feature>
<evidence type="ECO:0000256" key="3">
    <source>
        <dbReference type="ARBA" id="ARBA00022705"/>
    </source>
</evidence>
<evidence type="ECO:0000256" key="4">
    <source>
        <dbReference type="ARBA" id="ARBA00023242"/>
    </source>
</evidence>
<gene>
    <name evidence="6" type="ORF">FB45DRAFT_1061616</name>
</gene>
<keyword evidence="7" id="KW-1185">Reference proteome</keyword>
<feature type="compositionally biased region" description="Basic and acidic residues" evidence="5">
    <location>
        <begin position="192"/>
        <end position="208"/>
    </location>
</feature>
<feature type="compositionally biased region" description="Basic and acidic residues" evidence="5">
    <location>
        <begin position="504"/>
        <end position="541"/>
    </location>
</feature>
<comment type="caution">
    <text evidence="6">The sequence shown here is derived from an EMBL/GenBank/DDBJ whole genome shotgun (WGS) entry which is preliminary data.</text>
</comment>
<feature type="compositionally biased region" description="Acidic residues" evidence="5">
    <location>
        <begin position="473"/>
        <end position="486"/>
    </location>
</feature>
<comment type="subcellular location">
    <subcellularLocation>
        <location evidence="1">Nucleus</location>
    </subcellularLocation>
</comment>
<evidence type="ECO:0000256" key="1">
    <source>
        <dbReference type="ARBA" id="ARBA00004123"/>
    </source>
</evidence>
<feature type="compositionally biased region" description="Low complexity" evidence="5">
    <location>
        <begin position="178"/>
        <end position="191"/>
    </location>
</feature>
<dbReference type="GO" id="GO:0006271">
    <property type="term" value="P:DNA strand elongation involved in DNA replication"/>
    <property type="evidence" value="ECO:0007669"/>
    <property type="project" value="TreeGrafter"/>
</dbReference>
<accession>A0AAD7BKI1</accession>
<feature type="compositionally biased region" description="Basic residues" evidence="5">
    <location>
        <begin position="491"/>
        <end position="503"/>
    </location>
</feature>
<dbReference type="PANTHER" id="PTHR17598">
    <property type="entry name" value="DNA POLYMERASE DELTA SUBUNIT 3"/>
    <property type="match status" value="1"/>
</dbReference>
<dbReference type="GO" id="GO:0003887">
    <property type="term" value="F:DNA-directed DNA polymerase activity"/>
    <property type="evidence" value="ECO:0007669"/>
    <property type="project" value="TreeGrafter"/>
</dbReference>
<feature type="region of interest" description="Disordered" evidence="5">
    <location>
        <begin position="169"/>
        <end position="569"/>
    </location>
</feature>
<name>A0AAD7BKI1_9AGAR</name>
<keyword evidence="4" id="KW-0539">Nucleus</keyword>
<protein>
    <recommendedName>
        <fullName evidence="2">DNA polymerase delta subunit 3</fullName>
    </recommendedName>
</protein>
<dbReference type="EMBL" id="JARKIF010000014">
    <property type="protein sequence ID" value="KAJ7623740.1"/>
    <property type="molecule type" value="Genomic_DNA"/>
</dbReference>
<feature type="compositionally biased region" description="Basic and acidic residues" evidence="5">
    <location>
        <begin position="366"/>
        <end position="380"/>
    </location>
</feature>
<proteinExistence type="predicted"/>
<dbReference type="Gene3D" id="3.90.1030.20">
    <property type="entry name" value="DNA polymerase delta, p66 (Cdc27) subunit, wHTH domain"/>
    <property type="match status" value="1"/>
</dbReference>
<dbReference type="InterPro" id="IPR041913">
    <property type="entry name" value="POLD3_sf"/>
</dbReference>
<evidence type="ECO:0000313" key="7">
    <source>
        <dbReference type="Proteomes" id="UP001221142"/>
    </source>
</evidence>
<dbReference type="GO" id="GO:0043625">
    <property type="term" value="C:delta DNA polymerase complex"/>
    <property type="evidence" value="ECO:0007669"/>
    <property type="project" value="InterPro"/>
</dbReference>
<evidence type="ECO:0000256" key="2">
    <source>
        <dbReference type="ARBA" id="ARBA00017589"/>
    </source>
</evidence>
<dbReference type="Pfam" id="PF09507">
    <property type="entry name" value="CDC27"/>
    <property type="match status" value="1"/>
</dbReference>
<dbReference type="InterPro" id="IPR019038">
    <property type="entry name" value="POLD3"/>
</dbReference>
<sequence>MSSQDVRDYLTKQLLIENNIVTYRSLSRALGLNVNVAKNELAEFHASEGQKMAATYLLSGSIRPEPTDPFSVDEDDDMYDDDEEEEDVVECTQVLLVGEKDVESAQAQFVRLEAMHVYSLSPSVIRDKGLLCTPTDIVRAVDNGKKGKEMEKTVGRIVAANVVFSDKPFVNSLRPGRTASTSAQTKTADTSKSTKEKEETAKPKETKPKQTGKLDFFAKPKPKVEAKPKEEEKTKPKAEVKPKEKPKTVEKLKVEEGSSINAAKKSTGKSKSALASDSEDDDVKPKAGPSTISEKVDAKMADAESSKGKRGVKRKSTAALVDSEEEEEEPKPKPVQSKSEVRVRKGVVLSDSDEDVPAPKPKAKGKAKETEAEKELREMMDIDDDGVERASRFVPHGDDDVDMDDATGPSAPASVPASDVEADMSDPDPAPKRAPVKRKPKKVVPIGRNGLKKRRVVKSKTTLDAKGYMVTEDVSEYESVDEEEAEEEKKGKGKSKAPAKAKGKGKEKAKDDTEEEQTKEKPVKEKPAKEKAPAKEKEKSKPAPAAKPKLKPSGKSGQASVADFFGRKK</sequence>
<feature type="compositionally biased region" description="Basic and acidic residues" evidence="5">
    <location>
        <begin position="387"/>
        <end position="398"/>
    </location>
</feature>
<keyword evidence="3" id="KW-0235">DNA replication</keyword>
<dbReference type="GO" id="GO:0006297">
    <property type="term" value="P:nucleotide-excision repair, DNA gap filling"/>
    <property type="evidence" value="ECO:0007669"/>
    <property type="project" value="TreeGrafter"/>
</dbReference>
<dbReference type="PANTHER" id="PTHR17598:SF13">
    <property type="entry name" value="DNA POLYMERASE DELTA SUBUNIT 3"/>
    <property type="match status" value="1"/>
</dbReference>
<dbReference type="GO" id="GO:1904161">
    <property type="term" value="P:DNA synthesis involved in UV-damage excision repair"/>
    <property type="evidence" value="ECO:0007669"/>
    <property type="project" value="TreeGrafter"/>
</dbReference>
<dbReference type="AlphaFoldDB" id="A0AAD7BKI1"/>
<feature type="compositionally biased region" description="Basic and acidic residues" evidence="5">
    <location>
        <begin position="294"/>
        <end position="307"/>
    </location>
</feature>
<evidence type="ECO:0000313" key="6">
    <source>
        <dbReference type="EMBL" id="KAJ7623740.1"/>
    </source>
</evidence>
<reference evidence="6" key="1">
    <citation type="submission" date="2023-03" db="EMBL/GenBank/DDBJ databases">
        <title>Massive genome expansion in bonnet fungi (Mycena s.s.) driven by repeated elements and novel gene families across ecological guilds.</title>
        <authorList>
            <consortium name="Lawrence Berkeley National Laboratory"/>
            <person name="Harder C.B."/>
            <person name="Miyauchi S."/>
            <person name="Viragh M."/>
            <person name="Kuo A."/>
            <person name="Thoen E."/>
            <person name="Andreopoulos B."/>
            <person name="Lu D."/>
            <person name="Skrede I."/>
            <person name="Drula E."/>
            <person name="Henrissat B."/>
            <person name="Morin E."/>
            <person name="Kohler A."/>
            <person name="Barry K."/>
            <person name="LaButti K."/>
            <person name="Morin E."/>
            <person name="Salamov A."/>
            <person name="Lipzen A."/>
            <person name="Mereny Z."/>
            <person name="Hegedus B."/>
            <person name="Baldrian P."/>
            <person name="Stursova M."/>
            <person name="Weitz H."/>
            <person name="Taylor A."/>
            <person name="Grigoriev I.V."/>
            <person name="Nagy L.G."/>
            <person name="Martin F."/>
            <person name="Kauserud H."/>
        </authorList>
    </citation>
    <scope>NUCLEOTIDE SEQUENCE</scope>
    <source>
        <strain evidence="6">9284</strain>
    </source>
</reference>
<evidence type="ECO:0000256" key="5">
    <source>
        <dbReference type="SAM" id="MobiDB-lite"/>
    </source>
</evidence>
<dbReference type="Proteomes" id="UP001221142">
    <property type="component" value="Unassembled WGS sequence"/>
</dbReference>
<organism evidence="6 7">
    <name type="scientific">Roridomyces roridus</name>
    <dbReference type="NCBI Taxonomy" id="1738132"/>
    <lineage>
        <taxon>Eukaryota</taxon>
        <taxon>Fungi</taxon>
        <taxon>Dikarya</taxon>
        <taxon>Basidiomycota</taxon>
        <taxon>Agaricomycotina</taxon>
        <taxon>Agaricomycetes</taxon>
        <taxon>Agaricomycetidae</taxon>
        <taxon>Agaricales</taxon>
        <taxon>Marasmiineae</taxon>
        <taxon>Mycenaceae</taxon>
        <taxon>Roridomyces</taxon>
    </lineage>
</organism>